<evidence type="ECO:0000313" key="4">
    <source>
        <dbReference type="EMBL" id="MBB6033658.1"/>
    </source>
</evidence>
<proteinExistence type="predicted"/>
<comment type="caution">
    <text evidence="4">The sequence shown here is derived from an EMBL/GenBank/DDBJ whole genome shotgun (WGS) entry which is preliminary data.</text>
</comment>
<accession>A0A841FIK1</accession>
<feature type="region of interest" description="Disordered" evidence="1">
    <location>
        <begin position="371"/>
        <end position="537"/>
    </location>
</feature>
<evidence type="ECO:0000256" key="3">
    <source>
        <dbReference type="SAM" id="SignalP"/>
    </source>
</evidence>
<dbReference type="SUPFAM" id="SSF63829">
    <property type="entry name" value="Calcium-dependent phosphotriesterase"/>
    <property type="match status" value="1"/>
</dbReference>
<evidence type="ECO:0000256" key="2">
    <source>
        <dbReference type="SAM" id="Phobius"/>
    </source>
</evidence>
<keyword evidence="2" id="KW-0472">Membrane</keyword>
<feature type="transmembrane region" description="Helical" evidence="2">
    <location>
        <begin position="341"/>
        <end position="365"/>
    </location>
</feature>
<dbReference type="AlphaFoldDB" id="A0A841FIK1"/>
<gene>
    <name evidence="4" type="ORF">HNR73_001508</name>
</gene>
<evidence type="ECO:0000313" key="5">
    <source>
        <dbReference type="Proteomes" id="UP000548476"/>
    </source>
</evidence>
<keyword evidence="3" id="KW-0732">Signal</keyword>
<dbReference type="RefSeq" id="WP_184786543.1">
    <property type="nucleotide sequence ID" value="NZ_BONT01000014.1"/>
</dbReference>
<feature type="signal peptide" evidence="3">
    <location>
        <begin position="1"/>
        <end position="35"/>
    </location>
</feature>
<feature type="region of interest" description="Disordered" evidence="1">
    <location>
        <begin position="289"/>
        <end position="328"/>
    </location>
</feature>
<feature type="compositionally biased region" description="Basic and acidic residues" evidence="1">
    <location>
        <begin position="513"/>
        <end position="537"/>
    </location>
</feature>
<reference evidence="4 5" key="1">
    <citation type="submission" date="2020-08" db="EMBL/GenBank/DDBJ databases">
        <title>Genomic Encyclopedia of Type Strains, Phase IV (KMG-IV): sequencing the most valuable type-strain genomes for metagenomic binning, comparative biology and taxonomic classification.</title>
        <authorList>
            <person name="Goeker M."/>
        </authorList>
    </citation>
    <scope>NUCLEOTIDE SEQUENCE [LARGE SCALE GENOMIC DNA]</scope>
    <source>
        <strain evidence="4 5">YIM 65646</strain>
    </source>
</reference>
<feature type="chain" id="PRO_5032859093" evidence="3">
    <location>
        <begin position="36"/>
        <end position="537"/>
    </location>
</feature>
<protein>
    <submittedName>
        <fullName evidence="4">Uncharacterized protein</fullName>
    </submittedName>
</protein>
<keyword evidence="2" id="KW-1133">Transmembrane helix</keyword>
<feature type="compositionally biased region" description="Basic and acidic residues" evidence="1">
    <location>
        <begin position="409"/>
        <end position="475"/>
    </location>
</feature>
<sequence>MRRLKLRTGGMAPRAMAVGALVCGLVGAVTAPAVADPSDPPAEPVKGEELCTVSDERLAELSGLVADGDDYWAVPDGTLETAQLEIFKLDAECNILESVLPYKKSDGQPADANDPEDLGIDEKGRLWVADFGDNDKVRDTIALWRVDPSEPNSAELYRLSFPDGPHDAEALLLQPDGTPVVVTKDATTALVFKPKGELENEQTTELEQVGEFAFAQTNTPGGPVGPPGQLVATGGAVSSDGAKAVIRSYTDAYEWDVADGDVAKTITGGTAPRRTALPEEPQGEAITFGADGKYVTGTESNGEDGATLYTYTPTVPPAPEDTATEEADGGGLFSDLTLDQLILLAGGSVGALGLILAAVGVIVIVKARKRRRLEGDGDGDGDAESGDDDPDDDDDPRSRYASPPAPSGYDRREEIYDPRDGYDDPRGYDRDPRDDRYGRREDPYDRGHRPDGPAGYDDRAYRPEYRDAPAQDDRYAPPPSAGAGYRDDSGARYDGGPAPRPDRGGGAVYGGGGRRDEYGREDPHPDFGIQRDDPRGY</sequence>
<dbReference type="Proteomes" id="UP000548476">
    <property type="component" value="Unassembled WGS sequence"/>
</dbReference>
<evidence type="ECO:0000256" key="1">
    <source>
        <dbReference type="SAM" id="MobiDB-lite"/>
    </source>
</evidence>
<dbReference type="EMBL" id="JACHGT010000003">
    <property type="protein sequence ID" value="MBB6033658.1"/>
    <property type="molecule type" value="Genomic_DNA"/>
</dbReference>
<keyword evidence="5" id="KW-1185">Reference proteome</keyword>
<keyword evidence="2" id="KW-0812">Transmembrane</keyword>
<name>A0A841FIK1_9ACTN</name>
<organism evidence="4 5">
    <name type="scientific">Phytomonospora endophytica</name>
    <dbReference type="NCBI Taxonomy" id="714109"/>
    <lineage>
        <taxon>Bacteria</taxon>
        <taxon>Bacillati</taxon>
        <taxon>Actinomycetota</taxon>
        <taxon>Actinomycetes</taxon>
        <taxon>Micromonosporales</taxon>
        <taxon>Micromonosporaceae</taxon>
        <taxon>Phytomonospora</taxon>
    </lineage>
</organism>
<feature type="compositionally biased region" description="Acidic residues" evidence="1">
    <location>
        <begin position="376"/>
        <end position="395"/>
    </location>
</feature>